<reference evidence="2" key="1">
    <citation type="journal article" date="2019" name="Int. J. Syst. Evol. Microbiol.">
        <title>The Global Catalogue of Microorganisms (GCM) 10K type strain sequencing project: providing services to taxonomists for standard genome sequencing and annotation.</title>
        <authorList>
            <consortium name="The Broad Institute Genomics Platform"/>
            <consortium name="The Broad Institute Genome Sequencing Center for Infectious Disease"/>
            <person name="Wu L."/>
            <person name="Ma J."/>
        </authorList>
    </citation>
    <scope>NUCLEOTIDE SEQUENCE [LARGE SCALE GENOMIC DNA]</scope>
    <source>
        <strain evidence="2">CCUG 60529</strain>
    </source>
</reference>
<accession>A0ABW3BXB1</accession>
<dbReference type="Proteomes" id="UP001597011">
    <property type="component" value="Unassembled WGS sequence"/>
</dbReference>
<dbReference type="EMBL" id="JBHTIB010000017">
    <property type="protein sequence ID" value="MFD0837215.1"/>
    <property type="molecule type" value="Genomic_DNA"/>
</dbReference>
<organism evidence="1 2">
    <name type="scientific">Mariniflexile aquimaris</name>
    <dbReference type="NCBI Taxonomy" id="881009"/>
    <lineage>
        <taxon>Bacteria</taxon>
        <taxon>Pseudomonadati</taxon>
        <taxon>Bacteroidota</taxon>
        <taxon>Flavobacteriia</taxon>
        <taxon>Flavobacteriales</taxon>
        <taxon>Flavobacteriaceae</taxon>
        <taxon>Mariniflexile</taxon>
    </lineage>
</organism>
<gene>
    <name evidence="1" type="ORF">ACFQ0I_15660</name>
</gene>
<evidence type="ECO:0000313" key="2">
    <source>
        <dbReference type="Proteomes" id="UP001597011"/>
    </source>
</evidence>
<evidence type="ECO:0000313" key="1">
    <source>
        <dbReference type="EMBL" id="MFD0837215.1"/>
    </source>
</evidence>
<protein>
    <submittedName>
        <fullName evidence="1">Uncharacterized protein</fullName>
    </submittedName>
</protein>
<dbReference type="RefSeq" id="WP_379943900.1">
    <property type="nucleotide sequence ID" value="NZ_JBHTIB010000017.1"/>
</dbReference>
<proteinExistence type="predicted"/>
<name>A0ABW3BXB1_9FLAO</name>
<keyword evidence="2" id="KW-1185">Reference proteome</keyword>
<comment type="caution">
    <text evidence="1">The sequence shown here is derived from an EMBL/GenBank/DDBJ whole genome shotgun (WGS) entry which is preliminary data.</text>
</comment>
<sequence>MGFKIYIIAITNAANVNTTDIPNKIGFENLQPANEISISEAQYENGISIGKYDDTIFIVSSELVFEFYHKNPSDLEKKLTNEFPNSEIAILTLNQTTDFYGYNIISNGKRQRVRYGADTEIEIDFGEKLPEELEIPKDPFFGLFLEELKEFQSSDKDFTKKQMKAEIEQEIGVRTFFKLTSRYFGKPIDENGTDYIKIRVTKFE</sequence>